<keyword evidence="3" id="KW-1185">Reference proteome</keyword>
<dbReference type="Proteomes" id="UP001500443">
    <property type="component" value="Unassembled WGS sequence"/>
</dbReference>
<gene>
    <name evidence="2" type="ORF">GCM10009802_43780</name>
</gene>
<proteinExistence type="predicted"/>
<evidence type="ECO:0000256" key="1">
    <source>
        <dbReference type="SAM" id="Phobius"/>
    </source>
</evidence>
<dbReference type="EMBL" id="BAAAPF010000165">
    <property type="protein sequence ID" value="GAA2135067.1"/>
    <property type="molecule type" value="Genomic_DNA"/>
</dbReference>
<keyword evidence="1" id="KW-0812">Transmembrane</keyword>
<dbReference type="Pfam" id="PF10745">
    <property type="entry name" value="DUF2530"/>
    <property type="match status" value="1"/>
</dbReference>
<organism evidence="2 3">
    <name type="scientific">Streptomyces synnematoformans</name>
    <dbReference type="NCBI Taxonomy" id="415721"/>
    <lineage>
        <taxon>Bacteria</taxon>
        <taxon>Bacillati</taxon>
        <taxon>Actinomycetota</taxon>
        <taxon>Actinomycetes</taxon>
        <taxon>Kitasatosporales</taxon>
        <taxon>Streptomycetaceae</taxon>
        <taxon>Streptomyces</taxon>
    </lineage>
</organism>
<reference evidence="2 3" key="1">
    <citation type="journal article" date="2019" name="Int. J. Syst. Evol. Microbiol.">
        <title>The Global Catalogue of Microorganisms (GCM) 10K type strain sequencing project: providing services to taxonomists for standard genome sequencing and annotation.</title>
        <authorList>
            <consortium name="The Broad Institute Genomics Platform"/>
            <consortium name="The Broad Institute Genome Sequencing Center for Infectious Disease"/>
            <person name="Wu L."/>
            <person name="Ma J."/>
        </authorList>
    </citation>
    <scope>NUCLEOTIDE SEQUENCE [LARGE SCALE GENOMIC DNA]</scope>
    <source>
        <strain evidence="2 3">JCM 15481</strain>
    </source>
</reference>
<evidence type="ECO:0000313" key="2">
    <source>
        <dbReference type="EMBL" id="GAA2135067.1"/>
    </source>
</evidence>
<dbReference type="RefSeq" id="WP_027755175.1">
    <property type="nucleotide sequence ID" value="NZ_BAAAPF010000165.1"/>
</dbReference>
<name>A0ABN2Z0X7_9ACTN</name>
<evidence type="ECO:0000313" key="3">
    <source>
        <dbReference type="Proteomes" id="UP001500443"/>
    </source>
</evidence>
<comment type="caution">
    <text evidence="2">The sequence shown here is derived from an EMBL/GenBank/DDBJ whole genome shotgun (WGS) entry which is preliminary data.</text>
</comment>
<dbReference type="InterPro" id="IPR019681">
    <property type="entry name" value="DUF2530"/>
</dbReference>
<keyword evidence="1" id="KW-0472">Membrane</keyword>
<accession>A0ABN2Z0X7</accession>
<feature type="transmembrane region" description="Helical" evidence="1">
    <location>
        <begin position="21"/>
        <end position="43"/>
    </location>
</feature>
<protein>
    <submittedName>
        <fullName evidence="2">DUF2530 domain-containing protein</fullName>
    </submittedName>
</protein>
<keyword evidence="1" id="KW-1133">Transmembrane helix</keyword>
<feature type="transmembrane region" description="Helical" evidence="1">
    <location>
        <begin position="49"/>
        <end position="69"/>
    </location>
</feature>
<sequence length="88" mass="9616">MGKKAYSHPAPEPFEGDIMAVTVGGTVLWFVLFLVQLPFVGWLDDHDRMWWLWTCLAGAGLGVLGIWYVRRRAAALARGGGADAPSNT</sequence>